<evidence type="ECO:0000256" key="4">
    <source>
        <dbReference type="ARBA" id="ARBA00022475"/>
    </source>
</evidence>
<evidence type="ECO:0000256" key="3">
    <source>
        <dbReference type="ARBA" id="ARBA00011738"/>
    </source>
</evidence>
<evidence type="ECO:0000313" key="20">
    <source>
        <dbReference type="Proteomes" id="UP000694542"/>
    </source>
</evidence>
<keyword evidence="13" id="KW-0393">Immunoglobulin domain</keyword>
<feature type="transmembrane region" description="Helical" evidence="16">
    <location>
        <begin position="246"/>
        <end position="264"/>
    </location>
</feature>
<dbReference type="SMART" id="SM00409">
    <property type="entry name" value="IG"/>
    <property type="match status" value="2"/>
</dbReference>
<keyword evidence="6 16" id="KW-0812">Transmembrane</keyword>
<evidence type="ECO:0000256" key="8">
    <source>
        <dbReference type="ARBA" id="ARBA00022737"/>
    </source>
</evidence>
<evidence type="ECO:0000256" key="10">
    <source>
        <dbReference type="ARBA" id="ARBA00023136"/>
    </source>
</evidence>
<evidence type="ECO:0000256" key="15">
    <source>
        <dbReference type="ARBA" id="ARBA00073192"/>
    </source>
</evidence>
<evidence type="ECO:0000313" key="19">
    <source>
        <dbReference type="Ensembl" id="ENSCAFP00040002173.1"/>
    </source>
</evidence>
<comment type="subcellular location">
    <subcellularLocation>
        <location evidence="1">Cell membrane</location>
        <topology evidence="1">Single-pass type I membrane protein</topology>
    </subcellularLocation>
    <subcellularLocation>
        <location evidence="2">Cytoplasm</location>
    </subcellularLocation>
</comment>
<evidence type="ECO:0000313" key="18">
    <source>
        <dbReference type="Ensembl" id="ENSCAFP00030010655.1"/>
    </source>
</evidence>
<dbReference type="Ensembl" id="ENSCAFT00040002526.1">
    <property type="protein sequence ID" value="ENSCAFP00040002173.1"/>
    <property type="gene ID" value="ENSCAFG00040001332.1"/>
</dbReference>
<dbReference type="RefSeq" id="XP_013971976.2">
    <property type="nucleotide sequence ID" value="XM_014116501.3"/>
</dbReference>
<dbReference type="SMART" id="SM00408">
    <property type="entry name" value="IGc2"/>
    <property type="match status" value="1"/>
</dbReference>
<dbReference type="CTD" id="388364"/>
<organism evidence="19 20">
    <name type="scientific">Canis lupus familiaris</name>
    <name type="common">Dog</name>
    <name type="synonym">Canis familiaris</name>
    <dbReference type="NCBI Taxonomy" id="9615"/>
    <lineage>
        <taxon>Eukaryota</taxon>
        <taxon>Metazoa</taxon>
        <taxon>Chordata</taxon>
        <taxon>Craniata</taxon>
        <taxon>Vertebrata</taxon>
        <taxon>Euteleostomi</taxon>
        <taxon>Mammalia</taxon>
        <taxon>Eutheria</taxon>
        <taxon>Laurasiatheria</taxon>
        <taxon>Carnivora</taxon>
        <taxon>Caniformia</taxon>
        <taxon>Canidae</taxon>
        <taxon>Canis</taxon>
    </lineage>
</organism>
<dbReference type="GO" id="GO:0005737">
    <property type="term" value="C:cytoplasm"/>
    <property type="evidence" value="ECO:0007669"/>
    <property type="project" value="UniProtKB-SubCell"/>
</dbReference>
<dbReference type="RefSeq" id="XP_038402082.1">
    <property type="nucleotide sequence ID" value="XM_038546154.1"/>
</dbReference>
<name>A0A8C0PTW5_CANLF</name>
<proteinExistence type="predicted"/>
<feature type="domain" description="Ig-like" evidence="17">
    <location>
        <begin position="146"/>
        <end position="232"/>
    </location>
</feature>
<reference evidence="19" key="3">
    <citation type="submission" date="2025-05" db="UniProtKB">
        <authorList>
            <consortium name="Ensembl"/>
        </authorList>
    </citation>
    <scope>IDENTIFICATION</scope>
</reference>
<reference evidence="18" key="2">
    <citation type="submission" date="2019-03" db="EMBL/GenBank/DDBJ databases">
        <authorList>
            <person name="Warren W.C."/>
            <person name="Johnson G.S."/>
        </authorList>
    </citation>
    <scope>NUCLEOTIDE SEQUENCE [LARGE SCALE GENOMIC DNA]</scope>
    <source>
        <strain evidence="18">Basenji</strain>
    </source>
</reference>
<keyword evidence="9 16" id="KW-1133">Transmembrane helix</keyword>
<dbReference type="InterPro" id="IPR003598">
    <property type="entry name" value="Ig_sub2"/>
</dbReference>
<dbReference type="OrthoDB" id="6106100at2759"/>
<dbReference type="GO" id="GO:0005886">
    <property type="term" value="C:plasma membrane"/>
    <property type="evidence" value="ECO:0007669"/>
    <property type="project" value="UniProtKB-SubCell"/>
</dbReference>
<comment type="subunit">
    <text evidence="3">Homodimer.</text>
</comment>
<protein>
    <recommendedName>
        <fullName evidence="15">Transmembrane and immunoglobulin domain-containing protein 1</fullName>
    </recommendedName>
</protein>
<evidence type="ECO:0000256" key="6">
    <source>
        <dbReference type="ARBA" id="ARBA00022692"/>
    </source>
</evidence>
<feature type="domain" description="Ig-like" evidence="17">
    <location>
        <begin position="71"/>
        <end position="138"/>
    </location>
</feature>
<dbReference type="GeneID" id="611097"/>
<dbReference type="AlphaFoldDB" id="A0A8C0PTW5"/>
<dbReference type="InterPro" id="IPR051275">
    <property type="entry name" value="Cell_adhesion_signaling"/>
</dbReference>
<sequence>MKERLAKEVSFSELSSRSEVNLLKMAWNIRELMKMCKFLLLAILFLPHEVTSSVLTVNDRTENYILDTWLGSQESLKCAVQNHTREEELLWYREEGTVDLKSGNKINSSSVCVSSISEDDNGVTFTCKLQRNQSVSVSVVLNVIFPPILSGDDFQTVEEGSDVKLVCNVRSNPQAQMMWHRNSDILNLEKNHQVHQTSESLQLSITKVKKSDNGTYSCVANSSLQMETKDFHLIVKDRAVTVPKEPIIAACIVVFLTLCFGLIARRKRIMKLCIKNEDPQRETAL</sequence>
<dbReference type="Proteomes" id="UP000694542">
    <property type="component" value="Chromosome 9"/>
</dbReference>
<evidence type="ECO:0000256" key="5">
    <source>
        <dbReference type="ARBA" id="ARBA00022490"/>
    </source>
</evidence>
<comment type="function">
    <text evidence="14">May control cell-cell adhesion, cell migration and proliferation, cell morphology, and protects renal epithelial cells from oxidative cell injury to promote cell survival.</text>
</comment>
<keyword evidence="4" id="KW-1003">Cell membrane</keyword>
<dbReference type="GO" id="GO:0042127">
    <property type="term" value="P:regulation of cell population proliferation"/>
    <property type="evidence" value="ECO:0007669"/>
    <property type="project" value="UniProtKB-ARBA"/>
</dbReference>
<keyword evidence="7" id="KW-0732">Signal</keyword>
<reference evidence="19" key="1">
    <citation type="submission" date="2018-10" db="EMBL/GenBank/DDBJ databases">
        <title>De novo assembly of a Great Dane genome.</title>
        <authorList>
            <person name="Kidd J.M."/>
            <person name="Pendleton A.L."/>
            <person name="Shen F."/>
            <person name="Emery S."/>
        </authorList>
    </citation>
    <scope>NUCLEOTIDE SEQUENCE [LARGE SCALE GENOMIC DNA]</scope>
    <source>
        <strain evidence="19">Great Dane</strain>
    </source>
</reference>
<dbReference type="Gene3D" id="2.60.40.10">
    <property type="entry name" value="Immunoglobulins"/>
    <property type="match status" value="2"/>
</dbReference>
<dbReference type="Proteomes" id="UP000694429">
    <property type="component" value="Chromosome 9"/>
</dbReference>
<dbReference type="InterPro" id="IPR013098">
    <property type="entry name" value="Ig_I-set"/>
</dbReference>
<dbReference type="InterPro" id="IPR007110">
    <property type="entry name" value="Ig-like_dom"/>
</dbReference>
<evidence type="ECO:0000256" key="12">
    <source>
        <dbReference type="ARBA" id="ARBA00023180"/>
    </source>
</evidence>
<evidence type="ECO:0000256" key="14">
    <source>
        <dbReference type="ARBA" id="ARBA00059449"/>
    </source>
</evidence>
<dbReference type="Pfam" id="PF00047">
    <property type="entry name" value="ig"/>
    <property type="match status" value="1"/>
</dbReference>
<dbReference type="CDD" id="cd00096">
    <property type="entry name" value="Ig"/>
    <property type="match status" value="1"/>
</dbReference>
<dbReference type="PANTHER" id="PTHR11640:SF164">
    <property type="entry name" value="MAM DOMAIN-CONTAINING GLYCOSYLPHOSPHATIDYLINOSITOL ANCHOR PROTEIN 1"/>
    <property type="match status" value="1"/>
</dbReference>
<evidence type="ECO:0000256" key="11">
    <source>
        <dbReference type="ARBA" id="ARBA00023157"/>
    </source>
</evidence>
<dbReference type="InterPro" id="IPR003599">
    <property type="entry name" value="Ig_sub"/>
</dbReference>
<evidence type="ECO:0000256" key="1">
    <source>
        <dbReference type="ARBA" id="ARBA00004251"/>
    </source>
</evidence>
<dbReference type="KEGG" id="cfa:611097"/>
<dbReference type="Ensembl" id="ENSCAFT00030012182.1">
    <property type="protein sequence ID" value="ENSCAFP00030010655.1"/>
    <property type="gene ID" value="ENSCAFG00030006612.1"/>
</dbReference>
<evidence type="ECO:0000256" key="16">
    <source>
        <dbReference type="SAM" id="Phobius"/>
    </source>
</evidence>
<evidence type="ECO:0000256" key="7">
    <source>
        <dbReference type="ARBA" id="ARBA00022729"/>
    </source>
</evidence>
<gene>
    <name evidence="19" type="primary">TMIGD1</name>
</gene>
<dbReference type="Pfam" id="PF07679">
    <property type="entry name" value="I-set"/>
    <property type="match status" value="1"/>
</dbReference>
<dbReference type="FunFam" id="2.60.40.10:FF:001938">
    <property type="entry name" value="Transmembrane and immunoglobulin domain-containing protein 1"/>
    <property type="match status" value="1"/>
</dbReference>
<dbReference type="InterPro" id="IPR013151">
    <property type="entry name" value="Immunoglobulin_dom"/>
</dbReference>
<evidence type="ECO:0000256" key="9">
    <source>
        <dbReference type="ARBA" id="ARBA00022989"/>
    </source>
</evidence>
<keyword evidence="10 16" id="KW-0472">Membrane</keyword>
<accession>A0A8C0PTW5</accession>
<keyword evidence="5" id="KW-0963">Cytoplasm</keyword>
<dbReference type="InterPro" id="IPR036179">
    <property type="entry name" value="Ig-like_dom_sf"/>
</dbReference>
<evidence type="ECO:0000259" key="17">
    <source>
        <dbReference type="PROSITE" id="PS50835"/>
    </source>
</evidence>
<keyword evidence="11" id="KW-1015">Disulfide bond</keyword>
<dbReference type="InterPro" id="IPR013783">
    <property type="entry name" value="Ig-like_fold"/>
</dbReference>
<dbReference type="PANTHER" id="PTHR11640">
    <property type="entry name" value="NEPHRIN"/>
    <property type="match status" value="1"/>
</dbReference>
<dbReference type="SUPFAM" id="SSF48726">
    <property type="entry name" value="Immunoglobulin"/>
    <property type="match status" value="2"/>
</dbReference>
<keyword evidence="8" id="KW-0677">Repeat</keyword>
<evidence type="ECO:0000256" key="2">
    <source>
        <dbReference type="ARBA" id="ARBA00004496"/>
    </source>
</evidence>
<evidence type="ECO:0000256" key="13">
    <source>
        <dbReference type="ARBA" id="ARBA00023319"/>
    </source>
</evidence>
<dbReference type="PROSITE" id="PS50835">
    <property type="entry name" value="IG_LIKE"/>
    <property type="match status" value="2"/>
</dbReference>
<keyword evidence="12" id="KW-0325">Glycoprotein</keyword>